<proteinExistence type="predicted"/>
<dbReference type="AlphaFoldDB" id="A0A846QR09"/>
<dbReference type="GO" id="GO:0016740">
    <property type="term" value="F:transferase activity"/>
    <property type="evidence" value="ECO:0007669"/>
    <property type="project" value="UniProtKB-KW"/>
</dbReference>
<accession>A0A846QR09</accession>
<sequence>MRWCARCVLPDTRPGIVIGDDGVCNACRTHGLRPEVDWAERARAFGRLCESVRSDGPGYDALIPVSGGKDSHWQVLTCLEHGLKPLCVTWRPPGRTALGQANLDNLVRLGVDHIDFTVNPDVESRFMLAAFRRFGTPGLPMHMAIFGIPLAMALRMSIPLVVWGENSALEYGSPDGLHMGERLTSGWLARHGVMHGTTAEDWIGSEGLSARDLTPYFGPSPDDLEAKGLRAVFLGWYFPWDPEAVRRVASGSGFSASADGARTGFYDYADVDDEFIAVHHWLKWYKFGFTRTFDNLSLEIRNGRMTRGEALAEIARRGDEMPREDIEAASAFMRISPEEFFRIAERFRNPDVWTRHDGRWTIPDFIVPDWEWT</sequence>
<keyword evidence="2" id="KW-1185">Reference proteome</keyword>
<dbReference type="EMBL" id="JAATJA010000001">
    <property type="protein sequence ID" value="NJB67089.1"/>
    <property type="molecule type" value="Genomic_DNA"/>
</dbReference>
<protein>
    <submittedName>
        <fullName evidence="1">N-acetyl sugar amidotransferase</fullName>
    </submittedName>
</protein>
<dbReference type="InterPro" id="IPR020022">
    <property type="entry name" value="N-acetyl_sugar_amidoTrfase"/>
</dbReference>
<dbReference type="NCBIfam" id="TIGR03573">
    <property type="entry name" value="WbuX"/>
    <property type="match status" value="1"/>
</dbReference>
<name>A0A846QR09_9BACT</name>
<comment type="caution">
    <text evidence="1">The sequence shown here is derived from an EMBL/GenBank/DDBJ whole genome shotgun (WGS) entry which is preliminary data.</text>
</comment>
<gene>
    <name evidence="1" type="ORF">GGQ74_000729</name>
</gene>
<evidence type="ECO:0000313" key="1">
    <source>
        <dbReference type="EMBL" id="NJB67089.1"/>
    </source>
</evidence>
<organism evidence="1 2">
    <name type="scientific">Desulfobaculum xiamenense</name>
    <dbReference type="NCBI Taxonomy" id="995050"/>
    <lineage>
        <taxon>Bacteria</taxon>
        <taxon>Pseudomonadati</taxon>
        <taxon>Thermodesulfobacteriota</taxon>
        <taxon>Desulfovibrionia</taxon>
        <taxon>Desulfovibrionales</taxon>
        <taxon>Desulfovibrionaceae</taxon>
        <taxon>Desulfobaculum</taxon>
    </lineage>
</organism>
<reference evidence="1 2" key="1">
    <citation type="submission" date="2020-03" db="EMBL/GenBank/DDBJ databases">
        <title>Genomic Encyclopedia of Type Strains, Phase IV (KMG-IV): sequencing the most valuable type-strain genomes for metagenomic binning, comparative biology and taxonomic classification.</title>
        <authorList>
            <person name="Goeker M."/>
        </authorList>
    </citation>
    <scope>NUCLEOTIDE SEQUENCE [LARGE SCALE GENOMIC DNA]</scope>
    <source>
        <strain evidence="1 2">DSM 24233</strain>
    </source>
</reference>
<dbReference type="RefSeq" id="WP_167940174.1">
    <property type="nucleotide sequence ID" value="NZ_JAATJA010000001.1"/>
</dbReference>
<evidence type="ECO:0000313" key="2">
    <source>
        <dbReference type="Proteomes" id="UP000580856"/>
    </source>
</evidence>
<dbReference type="SUPFAM" id="SSF52402">
    <property type="entry name" value="Adenine nucleotide alpha hydrolases-like"/>
    <property type="match status" value="1"/>
</dbReference>
<dbReference type="Proteomes" id="UP000580856">
    <property type="component" value="Unassembled WGS sequence"/>
</dbReference>
<keyword evidence="1" id="KW-0808">Transferase</keyword>